<organism evidence="6 7">
    <name type="scientific">Hibiscus sabdariffa</name>
    <name type="common">roselle</name>
    <dbReference type="NCBI Taxonomy" id="183260"/>
    <lineage>
        <taxon>Eukaryota</taxon>
        <taxon>Viridiplantae</taxon>
        <taxon>Streptophyta</taxon>
        <taxon>Embryophyta</taxon>
        <taxon>Tracheophyta</taxon>
        <taxon>Spermatophyta</taxon>
        <taxon>Magnoliopsida</taxon>
        <taxon>eudicotyledons</taxon>
        <taxon>Gunneridae</taxon>
        <taxon>Pentapetalae</taxon>
        <taxon>rosids</taxon>
        <taxon>malvids</taxon>
        <taxon>Malvales</taxon>
        <taxon>Malvaceae</taxon>
        <taxon>Malvoideae</taxon>
        <taxon>Hibiscus</taxon>
    </lineage>
</organism>
<dbReference type="SMART" id="SM00575">
    <property type="entry name" value="ZnF_PMZ"/>
    <property type="match status" value="1"/>
</dbReference>
<keyword evidence="7" id="KW-1185">Reference proteome</keyword>
<comment type="caution">
    <text evidence="6">The sequence shown here is derived from an EMBL/GenBank/DDBJ whole genome shotgun (WGS) entry which is preliminary data.</text>
</comment>
<dbReference type="InterPro" id="IPR000270">
    <property type="entry name" value="PB1_dom"/>
</dbReference>
<keyword evidence="2 4" id="KW-0863">Zinc-finger</keyword>
<dbReference type="Pfam" id="PF00564">
    <property type="entry name" value="PB1"/>
    <property type="match status" value="1"/>
</dbReference>
<name>A0ABR2PJW2_9ROSI</name>
<dbReference type="PANTHER" id="PTHR31973:SF182">
    <property type="entry name" value="SWIM-TYPE DOMAIN-CONTAINING PROTEIN"/>
    <property type="match status" value="1"/>
</dbReference>
<dbReference type="EMBL" id="JBBPBN010000057">
    <property type="protein sequence ID" value="KAK8988485.1"/>
    <property type="molecule type" value="Genomic_DNA"/>
</dbReference>
<dbReference type="InterPro" id="IPR006564">
    <property type="entry name" value="Znf_PMZ"/>
</dbReference>
<evidence type="ECO:0000313" key="6">
    <source>
        <dbReference type="EMBL" id="KAK8988485.1"/>
    </source>
</evidence>
<keyword evidence="3" id="KW-0862">Zinc</keyword>
<dbReference type="InterPro" id="IPR004332">
    <property type="entry name" value="Transposase_MuDR"/>
</dbReference>
<accession>A0ABR2PJW2</accession>
<dbReference type="PANTHER" id="PTHR31973">
    <property type="entry name" value="POLYPROTEIN, PUTATIVE-RELATED"/>
    <property type="match status" value="1"/>
</dbReference>
<reference evidence="6 7" key="1">
    <citation type="journal article" date="2024" name="G3 (Bethesda)">
        <title>Genome assembly of Hibiscus sabdariffa L. provides insights into metabolisms of medicinal natural products.</title>
        <authorList>
            <person name="Kim T."/>
        </authorList>
    </citation>
    <scope>NUCLEOTIDE SEQUENCE [LARGE SCALE GENOMIC DNA]</scope>
    <source>
        <strain evidence="6">TK-2024</strain>
        <tissue evidence="6">Old leaves</tissue>
    </source>
</reference>
<evidence type="ECO:0000256" key="4">
    <source>
        <dbReference type="PROSITE-ProRule" id="PRU00325"/>
    </source>
</evidence>
<evidence type="ECO:0000313" key="7">
    <source>
        <dbReference type="Proteomes" id="UP001396334"/>
    </source>
</evidence>
<gene>
    <name evidence="6" type="ORF">V6N11_029875</name>
</gene>
<feature type="domain" description="SWIM-type" evidence="5">
    <location>
        <begin position="711"/>
        <end position="743"/>
    </location>
</feature>
<dbReference type="SUPFAM" id="SSF54277">
    <property type="entry name" value="CAD &amp; PB1 domains"/>
    <property type="match status" value="1"/>
</dbReference>
<dbReference type="Pfam" id="PF10551">
    <property type="entry name" value="MULE"/>
    <property type="match status" value="1"/>
</dbReference>
<evidence type="ECO:0000256" key="3">
    <source>
        <dbReference type="ARBA" id="ARBA00022833"/>
    </source>
</evidence>
<dbReference type="InterPro" id="IPR018289">
    <property type="entry name" value="MULE_transposase_dom"/>
</dbReference>
<dbReference type="InterPro" id="IPR007527">
    <property type="entry name" value="Znf_SWIM"/>
</dbReference>
<keyword evidence="1" id="KW-0479">Metal-binding</keyword>
<sequence length="834" mass="93675">MPPPLLQPSTTSDLTQLAVESSFASHCIRPNVSMPTEKTYRLVTPVLLASCSFDFGRWSSFAISEGAATVVSRGRIFSKSLCKGMAKGKLIVISRSGGKFTLSDDGSLSYCGEEAHAISINTESKFDELKAEVGEMWNYDPDSLTIKYFLPHNNKTLITVSSDKDLQHLLDFHGNSATVDVYVLTNENQRSDQFTMSHSRSQMVDEPVTPTSITHAASISGDTEQLDSLASLTRDIGTPDNFIPEAPSANALQKLVKSWDNCLTGLEQRFNNIHDFRVALNKFSIAHGFEYTFKTNKSRYIIAKCRAEGCHWTIKAARLSTTKLFVIKKMTETHTCGAGKSSSRHPKVSSKLVKFLVKEKLRDSPNAKPREIINGILQDYEFKARYAHVWRGLESAKENPQVPIDEGYNQLPSLFKQIVEKNPGSIATLVTREDLSFHSLFVALQASLHGFKNGCRPLLFLDTMTIKSKYQSELLTATALDGNEGIFPVAFAVVDVVSDDNWHWFLVQLKSALSIFQPVTFVADRQLGLKKPISMIFKNSHHGYCLHHLIEGLKRDFNGLCTEEVLQVVFTHFYDAVRAATLDGFRKSIENIRNISPEACEWILQSGPEHWSNVLFQGSRYEHFSSNVAETFYSWVTELPVIPIAKLIETLCCKMMELMSTQKSDSSQWLTKLTPAVEFKLEQHMLKANMLQVPVSHGSTFEVCDSLGAIYVVNIDLWDCSCREWQLKGFPCCHAVAVLQQLERSLYDYCSEYFTVDAFRSTYSNCINPVATTDTAVQKKSSTIEVRPPALCHVSDPPKRKKKKYIHKGPFKRLLHCSKCQGAGHNRQTCHLFS</sequence>
<dbReference type="Pfam" id="PF04434">
    <property type="entry name" value="SWIM"/>
    <property type="match status" value="1"/>
</dbReference>
<evidence type="ECO:0000256" key="1">
    <source>
        <dbReference type="ARBA" id="ARBA00022723"/>
    </source>
</evidence>
<dbReference type="Proteomes" id="UP001396334">
    <property type="component" value="Unassembled WGS sequence"/>
</dbReference>
<dbReference type="Pfam" id="PF03108">
    <property type="entry name" value="DBD_Tnp_Mut"/>
    <property type="match status" value="1"/>
</dbReference>
<protein>
    <recommendedName>
        <fullName evidence="5">SWIM-type domain-containing protein</fullName>
    </recommendedName>
</protein>
<evidence type="ECO:0000256" key="2">
    <source>
        <dbReference type="ARBA" id="ARBA00022771"/>
    </source>
</evidence>
<dbReference type="SMART" id="SM00666">
    <property type="entry name" value="PB1"/>
    <property type="match status" value="1"/>
</dbReference>
<evidence type="ECO:0000259" key="5">
    <source>
        <dbReference type="PROSITE" id="PS50966"/>
    </source>
</evidence>
<proteinExistence type="predicted"/>
<dbReference type="PROSITE" id="PS50966">
    <property type="entry name" value="ZF_SWIM"/>
    <property type="match status" value="1"/>
</dbReference>